<keyword evidence="15" id="KW-1003">Cell membrane</keyword>
<gene>
    <name evidence="15" type="primary">ftsH</name>
    <name evidence="19" type="ORF">SAMN04488008_103306</name>
</gene>
<reference evidence="20" key="1">
    <citation type="submission" date="2016-10" db="EMBL/GenBank/DDBJ databases">
        <authorList>
            <person name="Varghese N."/>
            <person name="Submissions S."/>
        </authorList>
    </citation>
    <scope>NUCLEOTIDE SEQUENCE [LARGE SCALE GENOMIC DNA]</scope>
    <source>
        <strain evidence="20">DSM 16471</strain>
    </source>
</reference>
<dbReference type="GO" id="GO:0016887">
    <property type="term" value="F:ATP hydrolysis activity"/>
    <property type="evidence" value="ECO:0007669"/>
    <property type="project" value="UniProtKB-UniRule"/>
</dbReference>
<organism evidence="19 20">
    <name type="scientific">Maribacter orientalis</name>
    <dbReference type="NCBI Taxonomy" id="228957"/>
    <lineage>
        <taxon>Bacteria</taxon>
        <taxon>Pseudomonadati</taxon>
        <taxon>Bacteroidota</taxon>
        <taxon>Flavobacteriia</taxon>
        <taxon>Flavobacteriales</taxon>
        <taxon>Flavobacteriaceae</taxon>
        <taxon>Maribacter</taxon>
    </lineage>
</organism>
<evidence type="ECO:0000313" key="20">
    <source>
        <dbReference type="Proteomes" id="UP000198990"/>
    </source>
</evidence>
<keyword evidence="12 15" id="KW-0482">Metalloprotease</keyword>
<evidence type="ECO:0000256" key="6">
    <source>
        <dbReference type="ARBA" id="ARBA00022723"/>
    </source>
</evidence>
<keyword evidence="8 15" id="KW-0378">Hydrolase</keyword>
<dbReference type="InterPro" id="IPR000642">
    <property type="entry name" value="Peptidase_M41"/>
</dbReference>
<dbReference type="PANTHER" id="PTHR43655">
    <property type="entry name" value="ATP-DEPENDENT PROTEASE"/>
    <property type="match status" value="1"/>
</dbReference>
<evidence type="ECO:0000256" key="17">
    <source>
        <dbReference type="SAM" id="MobiDB-lite"/>
    </source>
</evidence>
<dbReference type="Pfam" id="PF00004">
    <property type="entry name" value="AAA"/>
    <property type="match status" value="1"/>
</dbReference>
<sequence length="659" mass="74098">MTSVSKNRMKNPHDKEDKNQLPDNGKISPPNESYGSSWFYIIVVALMTVIYLTLNNTNEIREISWSDFEQNLLAEHDVEKIVVINKEVANIYIKQDRLNDEKYKWITDGVLSTKERAHYRMTIGSVETFENKLQQAQEGFSKEDKIDVQYQNQTSWVNLFSWLLPFAIIILFWLFMIRRMGGGNPKGGTLFNFGKSTAKLTEKGTKSPVTFNDIAGLKEAKAEVMEVVDFLKNPERYTKLGAKIPKGVMLVGPPGTGKTLMAKAMAGEAQVPFFSISGSEFVEMFVGVGASRVRDLFKRAKEKAPSIIFIDEIDAVGRSRGKINAFQANDERESTLNQLLTELDGFGQNTGVIVLAATNRPDVLDKALLRPGRFDRHIYLELPTKEEREEIFGVHLRPLKLSKNVDGAQLAKLSPGFSGADIANICNEAALIAARKNKKVVEHTDFMEARDRVIGGVERKSKIISPKEKEIVAYHEAGHAVASWYLEHVDALVKISIIPRGKSLGSAWYLPEERQIVTKSQFIDQICASLGGRAAEEIIFDEISTGALDDLEKVTKQAYAMVAYYGLNDEIGPISFYDSSGQNDRILGKPYSEDMAKLIDQNVQNLVTAAYERTKKVLLKHRDELKKLAQLLLKEEVVEKESLERLLGKREIELLVKKE</sequence>
<comment type="similarity">
    <text evidence="16">Belongs to the AAA ATPase family.</text>
</comment>
<evidence type="ECO:0000259" key="18">
    <source>
        <dbReference type="SMART" id="SM00382"/>
    </source>
</evidence>
<feature type="binding site" evidence="15">
    <location>
        <position position="475"/>
    </location>
    <ligand>
        <name>Zn(2+)</name>
        <dbReference type="ChEBI" id="CHEBI:29105"/>
        <note>catalytic</note>
    </ligand>
</feature>
<evidence type="ECO:0000256" key="1">
    <source>
        <dbReference type="ARBA" id="ARBA00004141"/>
    </source>
</evidence>
<dbReference type="NCBIfam" id="TIGR01241">
    <property type="entry name" value="FtsH_fam"/>
    <property type="match status" value="1"/>
</dbReference>
<evidence type="ECO:0000256" key="2">
    <source>
        <dbReference type="ARBA" id="ARBA00010044"/>
    </source>
</evidence>
<dbReference type="FunFam" id="1.20.58.760:FF:000003">
    <property type="entry name" value="AFG3-like AAA ATPase 2"/>
    <property type="match status" value="1"/>
</dbReference>
<comment type="similarity">
    <text evidence="14 15">In the central section; belongs to the AAA ATPase family.</text>
</comment>
<keyword evidence="19" id="KW-0132">Cell division</keyword>
<dbReference type="InterPro" id="IPR037219">
    <property type="entry name" value="Peptidase_M41-like"/>
</dbReference>
<keyword evidence="20" id="KW-1185">Reference proteome</keyword>
<evidence type="ECO:0000256" key="15">
    <source>
        <dbReference type="HAMAP-Rule" id="MF_01458"/>
    </source>
</evidence>
<dbReference type="EMBL" id="FNZN01000003">
    <property type="protein sequence ID" value="SEL28345.1"/>
    <property type="molecule type" value="Genomic_DNA"/>
</dbReference>
<dbReference type="InterPro" id="IPR003959">
    <property type="entry name" value="ATPase_AAA_core"/>
</dbReference>
<dbReference type="FunFam" id="3.40.50.300:FF:000001">
    <property type="entry name" value="ATP-dependent zinc metalloprotease FtsH"/>
    <property type="match status" value="1"/>
</dbReference>
<dbReference type="GO" id="GO:0008270">
    <property type="term" value="F:zinc ion binding"/>
    <property type="evidence" value="ECO:0007669"/>
    <property type="project" value="UniProtKB-UniRule"/>
</dbReference>
<feature type="binding site" evidence="15">
    <location>
        <position position="550"/>
    </location>
    <ligand>
        <name>Zn(2+)</name>
        <dbReference type="ChEBI" id="CHEBI:29105"/>
        <note>catalytic</note>
    </ligand>
</feature>
<dbReference type="PROSITE" id="PS00674">
    <property type="entry name" value="AAA"/>
    <property type="match status" value="1"/>
</dbReference>
<evidence type="ECO:0000256" key="10">
    <source>
        <dbReference type="ARBA" id="ARBA00022840"/>
    </source>
</evidence>
<evidence type="ECO:0000256" key="4">
    <source>
        <dbReference type="ARBA" id="ARBA00022670"/>
    </source>
</evidence>
<dbReference type="Gene3D" id="3.40.50.300">
    <property type="entry name" value="P-loop containing nucleotide triphosphate hydrolases"/>
    <property type="match status" value="1"/>
</dbReference>
<keyword evidence="11 15" id="KW-1133">Transmembrane helix</keyword>
<feature type="region of interest" description="Disordered" evidence="17">
    <location>
        <begin position="1"/>
        <end position="29"/>
    </location>
</feature>
<keyword evidence="13 15" id="KW-0472">Membrane</keyword>
<dbReference type="Gene3D" id="3.40.1690.20">
    <property type="match status" value="1"/>
</dbReference>
<name>A0A1H7NZB8_9FLAO</name>
<keyword evidence="7 15" id="KW-0547">Nucleotide-binding</keyword>
<dbReference type="Pfam" id="PF01434">
    <property type="entry name" value="Peptidase_M41"/>
    <property type="match status" value="1"/>
</dbReference>
<dbReference type="Proteomes" id="UP000198990">
    <property type="component" value="Unassembled WGS sequence"/>
</dbReference>
<evidence type="ECO:0000256" key="8">
    <source>
        <dbReference type="ARBA" id="ARBA00022801"/>
    </source>
</evidence>
<dbReference type="Pfam" id="PF06480">
    <property type="entry name" value="FtsH_ext"/>
    <property type="match status" value="1"/>
</dbReference>
<comment type="cofactor">
    <cofactor evidence="15">
        <name>Zn(2+)</name>
        <dbReference type="ChEBI" id="CHEBI:29105"/>
    </cofactor>
    <text evidence="15">Binds 1 zinc ion per subunit.</text>
</comment>
<feature type="binding site" evidence="15">
    <location>
        <position position="479"/>
    </location>
    <ligand>
        <name>Zn(2+)</name>
        <dbReference type="ChEBI" id="CHEBI:29105"/>
        <note>catalytic</note>
    </ligand>
</feature>
<dbReference type="InterPro" id="IPR005936">
    <property type="entry name" value="FtsH"/>
</dbReference>
<dbReference type="Gene3D" id="1.20.58.760">
    <property type="entry name" value="Peptidase M41"/>
    <property type="match status" value="1"/>
</dbReference>
<dbReference type="InterPro" id="IPR050928">
    <property type="entry name" value="ATP-dep_Zn_Metalloprotease"/>
</dbReference>
<dbReference type="Gene3D" id="1.10.8.60">
    <property type="match status" value="1"/>
</dbReference>
<accession>A0A1H7NZB8</accession>
<evidence type="ECO:0000256" key="13">
    <source>
        <dbReference type="ARBA" id="ARBA00023136"/>
    </source>
</evidence>
<dbReference type="SUPFAM" id="SSF140990">
    <property type="entry name" value="FtsH protease domain-like"/>
    <property type="match status" value="1"/>
</dbReference>
<keyword evidence="6 15" id="KW-0479">Metal-binding</keyword>
<evidence type="ECO:0000313" key="19">
    <source>
        <dbReference type="EMBL" id="SEL28345.1"/>
    </source>
</evidence>
<feature type="binding site" evidence="15">
    <location>
        <begin position="252"/>
        <end position="259"/>
    </location>
    <ligand>
        <name>ATP</name>
        <dbReference type="ChEBI" id="CHEBI:30616"/>
    </ligand>
</feature>
<feature type="compositionally biased region" description="Basic and acidic residues" evidence="17">
    <location>
        <begin position="11"/>
        <end position="20"/>
    </location>
</feature>
<dbReference type="PANTHER" id="PTHR43655:SF2">
    <property type="entry name" value="AFG3 LIKE MATRIX AAA PEPTIDASE SUBUNIT 2, ISOFORM A"/>
    <property type="match status" value="1"/>
</dbReference>
<keyword evidence="9 15" id="KW-0862">Zinc</keyword>
<evidence type="ECO:0000256" key="14">
    <source>
        <dbReference type="ARBA" id="ARBA00061570"/>
    </source>
</evidence>
<keyword evidence="10 15" id="KW-0067">ATP-binding</keyword>
<evidence type="ECO:0000256" key="16">
    <source>
        <dbReference type="RuleBase" id="RU003651"/>
    </source>
</evidence>
<dbReference type="InterPro" id="IPR003960">
    <property type="entry name" value="ATPase_AAA_CS"/>
</dbReference>
<keyword evidence="4 15" id="KW-0645">Protease</keyword>
<dbReference type="GO" id="GO:0006508">
    <property type="term" value="P:proteolysis"/>
    <property type="evidence" value="ECO:0007669"/>
    <property type="project" value="UniProtKB-KW"/>
</dbReference>
<proteinExistence type="inferred from homology"/>
<dbReference type="SMART" id="SM00382">
    <property type="entry name" value="AAA"/>
    <property type="match status" value="1"/>
</dbReference>
<evidence type="ECO:0000256" key="12">
    <source>
        <dbReference type="ARBA" id="ARBA00023049"/>
    </source>
</evidence>
<dbReference type="Pfam" id="PF17862">
    <property type="entry name" value="AAA_lid_3"/>
    <property type="match status" value="1"/>
</dbReference>
<dbReference type="GO" id="GO:0004176">
    <property type="term" value="F:ATP-dependent peptidase activity"/>
    <property type="evidence" value="ECO:0007669"/>
    <property type="project" value="InterPro"/>
</dbReference>
<keyword evidence="19" id="KW-0131">Cell cycle</keyword>
<dbReference type="GO" id="GO:0005524">
    <property type="term" value="F:ATP binding"/>
    <property type="evidence" value="ECO:0007669"/>
    <property type="project" value="UniProtKB-UniRule"/>
</dbReference>
<dbReference type="GO" id="GO:0051301">
    <property type="term" value="P:cell division"/>
    <property type="evidence" value="ECO:0007669"/>
    <property type="project" value="UniProtKB-KW"/>
</dbReference>
<dbReference type="EC" id="3.4.24.-" evidence="15"/>
<dbReference type="FunFam" id="1.10.8.60:FF:000001">
    <property type="entry name" value="ATP-dependent zinc metalloprotease FtsH"/>
    <property type="match status" value="1"/>
</dbReference>
<evidence type="ECO:0000256" key="5">
    <source>
        <dbReference type="ARBA" id="ARBA00022692"/>
    </source>
</evidence>
<comment type="subunit">
    <text evidence="15">Homohexamer.</text>
</comment>
<protein>
    <recommendedName>
        <fullName evidence="15">ATP-dependent zinc metalloprotease FtsH</fullName>
        <ecNumber evidence="15">3.4.24.-</ecNumber>
    </recommendedName>
</protein>
<feature type="transmembrane region" description="Helical" evidence="15">
    <location>
        <begin position="156"/>
        <end position="176"/>
    </location>
</feature>
<comment type="similarity">
    <text evidence="2 15">In the C-terminal section; belongs to the peptidase M41 family.</text>
</comment>
<dbReference type="STRING" id="228957.SAMN04488008_103306"/>
<keyword evidence="5 15" id="KW-0812">Transmembrane</keyword>
<dbReference type="CDD" id="cd19501">
    <property type="entry name" value="RecA-like_FtsH"/>
    <property type="match status" value="1"/>
</dbReference>
<evidence type="ECO:0000256" key="7">
    <source>
        <dbReference type="ARBA" id="ARBA00022741"/>
    </source>
</evidence>
<dbReference type="InterPro" id="IPR011546">
    <property type="entry name" value="Pept_M41_FtsH_extracell"/>
</dbReference>
<comment type="function">
    <text evidence="15">Acts as a processive, ATP-dependent zinc metallopeptidase for both cytoplasmic and membrane proteins. Plays a role in the quality control of integral membrane proteins.</text>
</comment>
<dbReference type="HAMAP" id="MF_01458">
    <property type="entry name" value="FtsH"/>
    <property type="match status" value="1"/>
</dbReference>
<dbReference type="GO" id="GO:0004222">
    <property type="term" value="F:metalloendopeptidase activity"/>
    <property type="evidence" value="ECO:0007669"/>
    <property type="project" value="InterPro"/>
</dbReference>
<dbReference type="InterPro" id="IPR027417">
    <property type="entry name" value="P-loop_NTPase"/>
</dbReference>
<comment type="similarity">
    <text evidence="3">In the N-terminal section; belongs to the AAA ATPase family.</text>
</comment>
<feature type="domain" description="AAA+ ATPase" evidence="18">
    <location>
        <begin position="244"/>
        <end position="384"/>
    </location>
</feature>
<dbReference type="InterPro" id="IPR041569">
    <property type="entry name" value="AAA_lid_3"/>
</dbReference>
<dbReference type="InterPro" id="IPR003593">
    <property type="entry name" value="AAA+_ATPase"/>
</dbReference>
<dbReference type="SUPFAM" id="SSF52540">
    <property type="entry name" value="P-loop containing nucleoside triphosphate hydrolases"/>
    <property type="match status" value="1"/>
</dbReference>
<feature type="transmembrane region" description="Helical" evidence="15">
    <location>
        <begin position="37"/>
        <end position="54"/>
    </location>
</feature>
<dbReference type="AlphaFoldDB" id="A0A1H7NZB8"/>
<evidence type="ECO:0000256" key="3">
    <source>
        <dbReference type="ARBA" id="ARBA00010550"/>
    </source>
</evidence>
<feature type="active site" evidence="15">
    <location>
        <position position="476"/>
    </location>
</feature>
<evidence type="ECO:0000256" key="9">
    <source>
        <dbReference type="ARBA" id="ARBA00022833"/>
    </source>
</evidence>
<comment type="subcellular location">
    <subcellularLocation>
        <location evidence="15">Cell membrane</location>
        <topology evidence="15">Multi-pass membrane protein</topology>
        <orientation evidence="15">Cytoplasmic side</orientation>
    </subcellularLocation>
    <subcellularLocation>
        <location evidence="1">Membrane</location>
        <topology evidence="1">Multi-pass membrane protein</topology>
    </subcellularLocation>
</comment>
<evidence type="ECO:0000256" key="11">
    <source>
        <dbReference type="ARBA" id="ARBA00022989"/>
    </source>
</evidence>
<dbReference type="GO" id="GO:0030163">
    <property type="term" value="P:protein catabolic process"/>
    <property type="evidence" value="ECO:0007669"/>
    <property type="project" value="UniProtKB-UniRule"/>
</dbReference>
<dbReference type="GO" id="GO:0005886">
    <property type="term" value="C:plasma membrane"/>
    <property type="evidence" value="ECO:0007669"/>
    <property type="project" value="UniProtKB-SubCell"/>
</dbReference>